<accession>A0A318TRF2</accession>
<dbReference type="InterPro" id="IPR037185">
    <property type="entry name" value="EmrE-like"/>
</dbReference>
<feature type="transmembrane region" description="Helical" evidence="1">
    <location>
        <begin position="36"/>
        <end position="53"/>
    </location>
</feature>
<keyword evidence="1" id="KW-0812">Transmembrane</keyword>
<organism evidence="2 3">
    <name type="scientific">Rhodobacter viridis</name>
    <dbReference type="NCBI Taxonomy" id="1054202"/>
    <lineage>
        <taxon>Bacteria</taxon>
        <taxon>Pseudomonadati</taxon>
        <taxon>Pseudomonadota</taxon>
        <taxon>Alphaproteobacteria</taxon>
        <taxon>Rhodobacterales</taxon>
        <taxon>Rhodobacter group</taxon>
        <taxon>Rhodobacter</taxon>
    </lineage>
</organism>
<dbReference type="AlphaFoldDB" id="A0A318TRF2"/>
<reference evidence="2 3" key="1">
    <citation type="submission" date="2018-06" db="EMBL/GenBank/DDBJ databases">
        <title>Genomic Encyclopedia of Type Strains, Phase III (KMG-III): the genomes of soil and plant-associated and newly described type strains.</title>
        <authorList>
            <person name="Whitman W."/>
        </authorList>
    </citation>
    <scope>NUCLEOTIDE SEQUENCE [LARGE SCALE GENOMIC DNA]</scope>
    <source>
        <strain evidence="2 3">JA737</strain>
    </source>
</reference>
<evidence type="ECO:0000313" key="3">
    <source>
        <dbReference type="Proteomes" id="UP000247727"/>
    </source>
</evidence>
<keyword evidence="1" id="KW-0472">Membrane</keyword>
<feature type="transmembrane region" description="Helical" evidence="1">
    <location>
        <begin position="62"/>
        <end position="82"/>
    </location>
</feature>
<dbReference type="Proteomes" id="UP000247727">
    <property type="component" value="Unassembled WGS sequence"/>
</dbReference>
<sequence>MRSYLILAGIVVLTILGDYALKYASLRASPHTSPWLFGGAALYALTALGWMWLMQSQSLAQIAVLYSSATILLLTGVGIVFFGETLSTRQVAGLAAALFAVVMMQADA</sequence>
<comment type="caution">
    <text evidence="2">The sequence shown here is derived from an EMBL/GenBank/DDBJ whole genome shotgun (WGS) entry which is preliminary data.</text>
</comment>
<dbReference type="EMBL" id="QJTK01000028">
    <property type="protein sequence ID" value="PYF06410.1"/>
    <property type="molecule type" value="Genomic_DNA"/>
</dbReference>
<keyword evidence="1" id="KW-1133">Transmembrane helix</keyword>
<evidence type="ECO:0000256" key="1">
    <source>
        <dbReference type="SAM" id="Phobius"/>
    </source>
</evidence>
<evidence type="ECO:0008006" key="4">
    <source>
        <dbReference type="Google" id="ProtNLM"/>
    </source>
</evidence>
<keyword evidence="3" id="KW-1185">Reference proteome</keyword>
<evidence type="ECO:0000313" key="2">
    <source>
        <dbReference type="EMBL" id="PYF06410.1"/>
    </source>
</evidence>
<name>A0A318TRF2_9RHOB</name>
<dbReference type="RefSeq" id="WP_110807349.1">
    <property type="nucleotide sequence ID" value="NZ_QJTK01000028.1"/>
</dbReference>
<dbReference type="Gene3D" id="1.10.3730.20">
    <property type="match status" value="1"/>
</dbReference>
<protein>
    <recommendedName>
        <fullName evidence="4">Undecaprenyl phosphate-alpha-L-ara4N flippase subunit ArnF</fullName>
    </recommendedName>
</protein>
<dbReference type="SUPFAM" id="SSF103481">
    <property type="entry name" value="Multidrug resistance efflux transporter EmrE"/>
    <property type="match status" value="1"/>
</dbReference>
<dbReference type="OrthoDB" id="7777654at2"/>
<gene>
    <name evidence="2" type="ORF">C8J30_1285</name>
</gene>
<proteinExistence type="predicted"/>